<keyword evidence="2" id="KW-0560">Oxidoreductase</keyword>
<evidence type="ECO:0000256" key="1">
    <source>
        <dbReference type="ARBA" id="ARBA00006484"/>
    </source>
</evidence>
<protein>
    <recommendedName>
        <fullName evidence="6">NAD(P)-binding protein</fullName>
    </recommendedName>
</protein>
<name>A0ABR3A0S4_9AGAR</name>
<evidence type="ECO:0000256" key="3">
    <source>
        <dbReference type="RuleBase" id="RU000363"/>
    </source>
</evidence>
<evidence type="ECO:0008006" key="6">
    <source>
        <dbReference type="Google" id="ProtNLM"/>
    </source>
</evidence>
<dbReference type="PRINTS" id="PR00081">
    <property type="entry name" value="GDHRDH"/>
</dbReference>
<proteinExistence type="inferred from homology"/>
<dbReference type="Pfam" id="PF00106">
    <property type="entry name" value="adh_short"/>
    <property type="match status" value="1"/>
</dbReference>
<keyword evidence="5" id="KW-1185">Reference proteome</keyword>
<dbReference type="PANTHER" id="PTHR43976">
    <property type="entry name" value="SHORT CHAIN DEHYDROGENASE"/>
    <property type="match status" value="1"/>
</dbReference>
<accession>A0ABR3A0S4</accession>
<reference evidence="4 5" key="1">
    <citation type="submission" date="2024-05" db="EMBL/GenBank/DDBJ databases">
        <title>A draft genome resource for the thread blight pathogen Marasmius tenuissimus strain MS-2.</title>
        <authorList>
            <person name="Yulfo-Soto G.E."/>
            <person name="Baruah I.K."/>
            <person name="Amoako-Attah I."/>
            <person name="Bukari Y."/>
            <person name="Meinhardt L.W."/>
            <person name="Bailey B.A."/>
            <person name="Cohen S.P."/>
        </authorList>
    </citation>
    <scope>NUCLEOTIDE SEQUENCE [LARGE SCALE GENOMIC DNA]</scope>
    <source>
        <strain evidence="4 5">MS-2</strain>
    </source>
</reference>
<dbReference type="PANTHER" id="PTHR43976:SF16">
    <property type="entry name" value="SHORT-CHAIN DEHYDROGENASE_REDUCTASE FAMILY PROTEIN"/>
    <property type="match status" value="1"/>
</dbReference>
<evidence type="ECO:0000313" key="4">
    <source>
        <dbReference type="EMBL" id="KAL0067611.1"/>
    </source>
</evidence>
<dbReference type="PRINTS" id="PR00080">
    <property type="entry name" value="SDRFAMILY"/>
</dbReference>
<comment type="caution">
    <text evidence="4">The sequence shown here is derived from an EMBL/GenBank/DDBJ whole genome shotgun (WGS) entry which is preliminary data.</text>
</comment>
<organism evidence="4 5">
    <name type="scientific">Marasmius tenuissimus</name>
    <dbReference type="NCBI Taxonomy" id="585030"/>
    <lineage>
        <taxon>Eukaryota</taxon>
        <taxon>Fungi</taxon>
        <taxon>Dikarya</taxon>
        <taxon>Basidiomycota</taxon>
        <taxon>Agaricomycotina</taxon>
        <taxon>Agaricomycetes</taxon>
        <taxon>Agaricomycetidae</taxon>
        <taxon>Agaricales</taxon>
        <taxon>Marasmiineae</taxon>
        <taxon>Marasmiaceae</taxon>
        <taxon>Marasmius</taxon>
    </lineage>
</organism>
<dbReference type="Proteomes" id="UP001437256">
    <property type="component" value="Unassembled WGS sequence"/>
</dbReference>
<gene>
    <name evidence="4" type="ORF">AAF712_005326</name>
</gene>
<sequence>MSRVWFITGTSTGLGKSLLELVLESGERVVATSRDPSSHASLATTYSKDQLLLQKVDLTKAEHIKRAFDEAVKTFGRVDIVVNNAGYGLFGEIEGISEEEARRNFDVQFWGPVNVSKEAARVFREVNPPGAGGRIFNVSSVGGYRANPTLSYYSASKFALEGFTQSFLQEMSPSWNIKGCIIEPGGFQSEWRAGNAQFAPQHPAYTDPSNACAMFRAMHDQIPYLGDVNKMAQAVITLADASTGKDGPAKDLPLRVPLGAESLFLVKEQAKNTIREGDEWAWVSHSTNMDGMDGQQYVKDVLLASGNFKDAEN</sequence>
<comment type="similarity">
    <text evidence="1 3">Belongs to the short-chain dehydrogenases/reductases (SDR) family.</text>
</comment>
<evidence type="ECO:0000256" key="2">
    <source>
        <dbReference type="ARBA" id="ARBA00023002"/>
    </source>
</evidence>
<dbReference type="SUPFAM" id="SSF51735">
    <property type="entry name" value="NAD(P)-binding Rossmann-fold domains"/>
    <property type="match status" value="1"/>
</dbReference>
<dbReference type="EMBL" id="JBBXMP010000024">
    <property type="protein sequence ID" value="KAL0067611.1"/>
    <property type="molecule type" value="Genomic_DNA"/>
</dbReference>
<dbReference type="InterPro" id="IPR002347">
    <property type="entry name" value="SDR_fam"/>
</dbReference>
<dbReference type="Gene3D" id="3.40.50.720">
    <property type="entry name" value="NAD(P)-binding Rossmann-like Domain"/>
    <property type="match status" value="1"/>
</dbReference>
<dbReference type="InterPro" id="IPR051911">
    <property type="entry name" value="SDR_oxidoreductase"/>
</dbReference>
<dbReference type="InterPro" id="IPR036291">
    <property type="entry name" value="NAD(P)-bd_dom_sf"/>
</dbReference>
<evidence type="ECO:0000313" key="5">
    <source>
        <dbReference type="Proteomes" id="UP001437256"/>
    </source>
</evidence>